<name>A0A7I8W8Y4_9ANNE</name>
<sequence>MSTLIDCDLEGGDNNLESWLNKAPESIPVQIEPEEVPLINLDESFDPSKHQRVELVKKDVTTTKQIHIRRKSVSPVSVSISPIDFNHRKSTPNSPLFDHEVPWRSSLKYPESPLNATYESIKHSKPKWKDIDLDDIPRRYENHSTQTPLRVKVDSSVVFEDGIDVLKHRDFSTQTFGQLQTVNHSNVQTQTAEFALVKEYKPRKNGLQEEEKTKTRIPAPSKDSTKKNLMKVMLNQIRDLKSQMNEMDPEAIRELKKKREKKLTKPLKDLEENQEIYSRRRLDLMNKTPLYHNPGGYDKSGSIFCTPFRPPFPRPNQPIINYNDYGPRAFRPPSQITAPSAPMIYLPPQNHNNHGPKVSQVLVIASPPRKQDDDCSTCTSCSCSRR</sequence>
<reference evidence="1 2" key="1">
    <citation type="submission" date="2020-08" db="EMBL/GenBank/DDBJ databases">
        <authorList>
            <person name="Hejnol A."/>
        </authorList>
    </citation>
    <scope>NUCLEOTIDE SEQUENCE [LARGE SCALE GENOMIC DNA]</scope>
</reference>
<keyword evidence="2" id="KW-1185">Reference proteome</keyword>
<dbReference type="AlphaFoldDB" id="A0A7I8W8Y4"/>
<gene>
    <name evidence="1" type="ORF">DGYR_LOCUS12107</name>
</gene>
<accession>A0A7I8W8Y4</accession>
<proteinExistence type="predicted"/>
<dbReference type="EMBL" id="CAJFCJ010000021">
    <property type="protein sequence ID" value="CAD5124587.1"/>
    <property type="molecule type" value="Genomic_DNA"/>
</dbReference>
<organism evidence="1 2">
    <name type="scientific">Dimorphilus gyrociliatus</name>
    <dbReference type="NCBI Taxonomy" id="2664684"/>
    <lineage>
        <taxon>Eukaryota</taxon>
        <taxon>Metazoa</taxon>
        <taxon>Spiralia</taxon>
        <taxon>Lophotrochozoa</taxon>
        <taxon>Annelida</taxon>
        <taxon>Polychaeta</taxon>
        <taxon>Polychaeta incertae sedis</taxon>
        <taxon>Dinophilidae</taxon>
        <taxon>Dimorphilus</taxon>
    </lineage>
</organism>
<evidence type="ECO:0000313" key="1">
    <source>
        <dbReference type="EMBL" id="CAD5124587.1"/>
    </source>
</evidence>
<comment type="caution">
    <text evidence="1">The sequence shown here is derived from an EMBL/GenBank/DDBJ whole genome shotgun (WGS) entry which is preliminary data.</text>
</comment>
<evidence type="ECO:0000313" key="2">
    <source>
        <dbReference type="Proteomes" id="UP000549394"/>
    </source>
</evidence>
<protein>
    <submittedName>
        <fullName evidence="1">DgyrCDS12860</fullName>
    </submittedName>
</protein>
<dbReference type="Proteomes" id="UP000549394">
    <property type="component" value="Unassembled WGS sequence"/>
</dbReference>